<dbReference type="AlphaFoldDB" id="A0A2S5KS78"/>
<accession>A0A2S5KS78</accession>
<evidence type="ECO:0000313" key="1">
    <source>
        <dbReference type="EMBL" id="PPC77608.1"/>
    </source>
</evidence>
<dbReference type="Pfam" id="PF23130">
    <property type="entry name" value="IcmW"/>
    <property type="match status" value="1"/>
</dbReference>
<gene>
    <name evidence="1" type="ORF">C4K68_09625</name>
</gene>
<comment type="caution">
    <text evidence="1">The sequence shown here is derived from an EMBL/GenBank/DDBJ whole genome shotgun (WGS) entry which is preliminary data.</text>
</comment>
<name>A0A2S5KS78_9PROT</name>
<dbReference type="EMBL" id="PRLP01000029">
    <property type="protein sequence ID" value="PPC77608.1"/>
    <property type="molecule type" value="Genomic_DNA"/>
</dbReference>
<organism evidence="1 2">
    <name type="scientific">Proteobacteria bacterium 228</name>
    <dbReference type="NCBI Taxonomy" id="2083153"/>
    <lineage>
        <taxon>Bacteria</taxon>
        <taxon>Pseudomonadati</taxon>
        <taxon>Pseudomonadota</taxon>
    </lineage>
</organism>
<evidence type="ECO:0000313" key="2">
    <source>
        <dbReference type="Proteomes" id="UP000238196"/>
    </source>
</evidence>
<sequence length="143" mass="16044">MERHESWTVDDDDAVQAALEKLALVINTDPSRVRQYVENHPDVWLGVLGVMRATRSQMLQSILNNSSVSSDELIRVAAQRSEHDQLSLLYLNRVALIVRGGLFMSVYGNDSYEEVRAALNHVYAAHPDLKPHAHSLNPTGKEL</sequence>
<dbReference type="Proteomes" id="UP000238196">
    <property type="component" value="Unassembled WGS sequence"/>
</dbReference>
<reference evidence="1 2" key="1">
    <citation type="submission" date="2018-02" db="EMBL/GenBank/DDBJ databases">
        <title>novel marine gammaproteobacteria from coastal saline agro ecosystem.</title>
        <authorList>
            <person name="Krishnan R."/>
            <person name="Ramesh Kumar N."/>
        </authorList>
    </citation>
    <scope>NUCLEOTIDE SEQUENCE [LARGE SCALE GENOMIC DNA]</scope>
    <source>
        <strain evidence="1 2">228</strain>
    </source>
</reference>
<protein>
    <submittedName>
        <fullName evidence="1">Uncharacterized protein</fullName>
    </submittedName>
</protein>
<dbReference type="InterPro" id="IPR057079">
    <property type="entry name" value="IcmW-like"/>
</dbReference>
<proteinExistence type="predicted"/>